<name>A0A561WH41_9ACTN</name>
<protein>
    <recommendedName>
        <fullName evidence="5">Peptidase MA superfamily protein</fullName>
    </recommendedName>
</protein>
<evidence type="ECO:0000313" key="3">
    <source>
        <dbReference type="EMBL" id="TWG23179.1"/>
    </source>
</evidence>
<feature type="compositionally biased region" description="Basic and acidic residues" evidence="1">
    <location>
        <begin position="23"/>
        <end position="114"/>
    </location>
</feature>
<evidence type="ECO:0000313" key="4">
    <source>
        <dbReference type="Proteomes" id="UP000319927"/>
    </source>
</evidence>
<keyword evidence="2" id="KW-1133">Transmembrane helix</keyword>
<keyword evidence="2" id="KW-0812">Transmembrane</keyword>
<comment type="caution">
    <text evidence="3">The sequence shown here is derived from an EMBL/GenBank/DDBJ whole genome shotgun (WGS) entry which is preliminary data.</text>
</comment>
<organism evidence="3 4">
    <name type="scientific">Micromonospora palomenae</name>
    <dbReference type="NCBI Taxonomy" id="1461247"/>
    <lineage>
        <taxon>Bacteria</taxon>
        <taxon>Bacillati</taxon>
        <taxon>Actinomycetota</taxon>
        <taxon>Actinomycetes</taxon>
        <taxon>Micromonosporales</taxon>
        <taxon>Micromonosporaceae</taxon>
        <taxon>Micromonospora</taxon>
    </lineage>
</organism>
<keyword evidence="2" id="KW-0472">Membrane</keyword>
<proteinExistence type="predicted"/>
<dbReference type="AlphaFoldDB" id="A0A561WH41"/>
<sequence>MLPTRGRLWPDRPDWSYPSPVTDGHDEPRLTDRADESRLTDGNESRLTDGDEPRPVDGDEPRPVDGDEPRPVDGDEPRPVDGDESRPTGRVDQPHPTDRVDESRPADEVDEPDPRRRWPLWAAVAVVLAMVGCGVPAALLAGLVDRTADRATVDRPAARTPDPATAAARRMGDQLSAQLARQADALLGGDRRGFLAVADPSARADLGRRFAALRALRVTVWRAEPSGLPTPVAGQAGQWRQLVTFRYCFLVPDCAPSPVLIGTRWRETGGAPLLVAVEESRSAQAGVRPWEVSDLVVAVGPRTMVATTPALRGKLPGLLAEAESAATVADRYAVAGPPPDRYRIFYAGGPEWRRWYGGGRPKWTAGYAVTVGGGHHEVVLNADGLTATATGELLRHELTHAASLPARGYPGKQTWWLVEGLAEYAGADGAPVSRYEGLDEAGQLVAGGWNGRLDALTPADAAPADRVGGSYGVGYLAVRHLVDRYGEQQVLDFFRAVVHDRRSLDDASEQVLGDPWTALHDECVAYVRATVR</sequence>
<evidence type="ECO:0008006" key="5">
    <source>
        <dbReference type="Google" id="ProtNLM"/>
    </source>
</evidence>
<evidence type="ECO:0000256" key="1">
    <source>
        <dbReference type="SAM" id="MobiDB-lite"/>
    </source>
</evidence>
<evidence type="ECO:0000256" key="2">
    <source>
        <dbReference type="SAM" id="Phobius"/>
    </source>
</evidence>
<gene>
    <name evidence="3" type="ORF">FHX75_121726</name>
</gene>
<reference evidence="3 4" key="1">
    <citation type="submission" date="2019-06" db="EMBL/GenBank/DDBJ databases">
        <title>Sequencing the genomes of 1000 actinobacteria strains.</title>
        <authorList>
            <person name="Klenk H.-P."/>
        </authorList>
    </citation>
    <scope>NUCLEOTIDE SEQUENCE [LARGE SCALE GENOMIC DNA]</scope>
    <source>
        <strain evidence="3 4">DSM 102131</strain>
    </source>
</reference>
<dbReference type="Proteomes" id="UP000319927">
    <property type="component" value="Unassembled WGS sequence"/>
</dbReference>
<dbReference type="EMBL" id="VIXA01000002">
    <property type="protein sequence ID" value="TWG23179.1"/>
    <property type="molecule type" value="Genomic_DNA"/>
</dbReference>
<keyword evidence="4" id="KW-1185">Reference proteome</keyword>
<feature type="transmembrane region" description="Helical" evidence="2">
    <location>
        <begin position="120"/>
        <end position="144"/>
    </location>
</feature>
<feature type="region of interest" description="Disordered" evidence="1">
    <location>
        <begin position="1"/>
        <end position="114"/>
    </location>
</feature>
<accession>A0A561WH41</accession>